<organism evidence="1 2">
    <name type="scientific">Spirosoma arboris</name>
    <dbReference type="NCBI Taxonomy" id="2682092"/>
    <lineage>
        <taxon>Bacteria</taxon>
        <taxon>Pseudomonadati</taxon>
        <taxon>Bacteroidota</taxon>
        <taxon>Cytophagia</taxon>
        <taxon>Cytophagales</taxon>
        <taxon>Cytophagaceae</taxon>
        <taxon>Spirosoma</taxon>
    </lineage>
</organism>
<evidence type="ECO:0000313" key="2">
    <source>
        <dbReference type="Proteomes" id="UP000436006"/>
    </source>
</evidence>
<protein>
    <submittedName>
        <fullName evidence="1">Uncharacterized protein</fullName>
    </submittedName>
</protein>
<sequence length="50" mass="5838">MTSTKRSDYQTSIYWGVKSVRSRVPTFISLATRGREWLKENTDPDRVGIF</sequence>
<dbReference type="RefSeq" id="WP_157589396.1">
    <property type="nucleotide sequence ID" value="NZ_WPIN01000016.1"/>
</dbReference>
<keyword evidence="2" id="KW-1185">Reference proteome</keyword>
<proteinExistence type="predicted"/>
<accession>A0A7K1SL97</accession>
<name>A0A7K1SL97_9BACT</name>
<dbReference type="EMBL" id="WPIN01000016">
    <property type="protein sequence ID" value="MVM34581.1"/>
    <property type="molecule type" value="Genomic_DNA"/>
</dbReference>
<gene>
    <name evidence="1" type="ORF">GO755_31420</name>
</gene>
<evidence type="ECO:0000313" key="1">
    <source>
        <dbReference type="EMBL" id="MVM34581.1"/>
    </source>
</evidence>
<dbReference type="Proteomes" id="UP000436006">
    <property type="component" value="Unassembled WGS sequence"/>
</dbReference>
<comment type="caution">
    <text evidence="1">The sequence shown here is derived from an EMBL/GenBank/DDBJ whole genome shotgun (WGS) entry which is preliminary data.</text>
</comment>
<dbReference type="AlphaFoldDB" id="A0A7K1SL97"/>
<reference evidence="1 2" key="1">
    <citation type="submission" date="2019-12" db="EMBL/GenBank/DDBJ databases">
        <title>Spirosoma sp. HMF4905 genome sequencing and assembly.</title>
        <authorList>
            <person name="Kang H."/>
            <person name="Cha I."/>
            <person name="Kim H."/>
            <person name="Joh K."/>
        </authorList>
    </citation>
    <scope>NUCLEOTIDE SEQUENCE [LARGE SCALE GENOMIC DNA]</scope>
    <source>
        <strain evidence="1 2">HMF4905</strain>
    </source>
</reference>